<organism evidence="1 2">
    <name type="scientific">Falsochrobactrum ovis</name>
    <dbReference type="NCBI Taxonomy" id="1293442"/>
    <lineage>
        <taxon>Bacteria</taxon>
        <taxon>Pseudomonadati</taxon>
        <taxon>Pseudomonadota</taxon>
        <taxon>Alphaproteobacteria</taxon>
        <taxon>Hyphomicrobiales</taxon>
        <taxon>Brucellaceae</taxon>
        <taxon>Falsochrobactrum</taxon>
    </lineage>
</organism>
<name>A0A364JTL2_9HYPH</name>
<dbReference type="Proteomes" id="UP000249453">
    <property type="component" value="Unassembled WGS sequence"/>
</dbReference>
<sequence length="116" mass="12379">MANHYRGSVALQVGDQAYTLSFSVNALCELEDLLNLPVAKIAATMNDAEDVRISTVRALVWGALRDHHSEIDLKGAGDIASTAGIPACMEAIGQAFRLAFPQEEAKGTARPRKAKA</sequence>
<evidence type="ECO:0000313" key="2">
    <source>
        <dbReference type="Proteomes" id="UP000249453"/>
    </source>
</evidence>
<evidence type="ECO:0008006" key="3">
    <source>
        <dbReference type="Google" id="ProtNLM"/>
    </source>
</evidence>
<dbReference type="RefSeq" id="WP_111575905.1">
    <property type="nucleotide sequence ID" value="NZ_JBHEEY010000011.1"/>
</dbReference>
<comment type="caution">
    <text evidence="1">The sequence shown here is derived from an EMBL/GenBank/DDBJ whole genome shotgun (WGS) entry which is preliminary data.</text>
</comment>
<keyword evidence="2" id="KW-1185">Reference proteome</keyword>
<dbReference type="EMBL" id="QLMK01000011">
    <property type="protein sequence ID" value="RAK27107.1"/>
    <property type="molecule type" value="Genomic_DNA"/>
</dbReference>
<protein>
    <recommendedName>
        <fullName evidence="3">Tail tube GTA-gp10-like protein</fullName>
    </recommendedName>
</protein>
<accession>A0A364JTL2</accession>
<dbReference type="OrthoDB" id="7473872at2"/>
<proteinExistence type="predicted"/>
<reference evidence="1 2" key="1">
    <citation type="submission" date="2018-06" db="EMBL/GenBank/DDBJ databases">
        <title>Genomic Encyclopedia of Type Strains, Phase IV (KMG-IV): sequencing the most valuable type-strain genomes for metagenomic binning, comparative biology and taxonomic classification.</title>
        <authorList>
            <person name="Goeker M."/>
        </authorList>
    </citation>
    <scope>NUCLEOTIDE SEQUENCE [LARGE SCALE GENOMIC DNA]</scope>
    <source>
        <strain evidence="1 2">DSM 26720</strain>
    </source>
</reference>
<dbReference type="AlphaFoldDB" id="A0A364JTL2"/>
<gene>
    <name evidence="1" type="ORF">C7374_111101</name>
</gene>
<evidence type="ECO:0000313" key="1">
    <source>
        <dbReference type="EMBL" id="RAK27107.1"/>
    </source>
</evidence>